<evidence type="ECO:0000313" key="1">
    <source>
        <dbReference type="EMBL" id="KKK92290.1"/>
    </source>
</evidence>
<dbReference type="AlphaFoldDB" id="A0A0F9A2E3"/>
<reference evidence="1" key="1">
    <citation type="journal article" date="2015" name="Nature">
        <title>Complex archaea that bridge the gap between prokaryotes and eukaryotes.</title>
        <authorList>
            <person name="Spang A."/>
            <person name="Saw J.H."/>
            <person name="Jorgensen S.L."/>
            <person name="Zaremba-Niedzwiedzka K."/>
            <person name="Martijn J."/>
            <person name="Lind A.E."/>
            <person name="van Eijk R."/>
            <person name="Schleper C."/>
            <person name="Guy L."/>
            <person name="Ettema T.J."/>
        </authorList>
    </citation>
    <scope>NUCLEOTIDE SEQUENCE</scope>
</reference>
<dbReference type="SUPFAM" id="SSF102405">
    <property type="entry name" value="MCP/YpsA-like"/>
    <property type="match status" value="1"/>
</dbReference>
<accession>A0A0F9A2E3</accession>
<feature type="non-terminal residue" evidence="1">
    <location>
        <position position="51"/>
    </location>
</feature>
<dbReference type="EMBL" id="LAZR01048276">
    <property type="protein sequence ID" value="KKK92290.1"/>
    <property type="molecule type" value="Genomic_DNA"/>
</dbReference>
<comment type="caution">
    <text evidence="1">The sequence shown here is derived from an EMBL/GenBank/DDBJ whole genome shotgun (WGS) entry which is preliminary data.</text>
</comment>
<dbReference type="PANTHER" id="PTHR31223:SF70">
    <property type="entry name" value="LOG FAMILY PROTEIN YJL055W"/>
    <property type="match status" value="1"/>
</dbReference>
<dbReference type="GO" id="GO:0016799">
    <property type="term" value="F:hydrolase activity, hydrolyzing N-glycosyl compounds"/>
    <property type="evidence" value="ECO:0007669"/>
    <property type="project" value="TreeGrafter"/>
</dbReference>
<name>A0A0F9A2E3_9ZZZZ</name>
<protein>
    <recommendedName>
        <fullName evidence="2">TIGR00730 family Rossman fold protein</fullName>
    </recommendedName>
</protein>
<organism evidence="1">
    <name type="scientific">marine sediment metagenome</name>
    <dbReference type="NCBI Taxonomy" id="412755"/>
    <lineage>
        <taxon>unclassified sequences</taxon>
        <taxon>metagenomes</taxon>
        <taxon>ecological metagenomes</taxon>
    </lineage>
</organism>
<evidence type="ECO:0008006" key="2">
    <source>
        <dbReference type="Google" id="ProtNLM"/>
    </source>
</evidence>
<gene>
    <name evidence="1" type="ORF">LCGC14_2704430</name>
</gene>
<dbReference type="PANTHER" id="PTHR31223">
    <property type="entry name" value="LOG FAMILY PROTEIN YJL055W"/>
    <property type="match status" value="1"/>
</dbReference>
<dbReference type="GO" id="GO:0009691">
    <property type="term" value="P:cytokinin biosynthetic process"/>
    <property type="evidence" value="ECO:0007669"/>
    <property type="project" value="TreeGrafter"/>
</dbReference>
<dbReference type="Gene3D" id="3.40.50.450">
    <property type="match status" value="1"/>
</dbReference>
<dbReference type="GO" id="GO:0005829">
    <property type="term" value="C:cytosol"/>
    <property type="evidence" value="ECO:0007669"/>
    <property type="project" value="TreeGrafter"/>
</dbReference>
<proteinExistence type="predicted"/>
<sequence>MPNICVFCGAREGNHPSYVEAAIRLGREMASREWGLVYGGAKIGMMGAIAG</sequence>